<organism evidence="8 9">
    <name type="scientific">Heterodermia speciosa</name>
    <dbReference type="NCBI Taxonomy" id="116794"/>
    <lineage>
        <taxon>Eukaryota</taxon>
        <taxon>Fungi</taxon>
        <taxon>Dikarya</taxon>
        <taxon>Ascomycota</taxon>
        <taxon>Pezizomycotina</taxon>
        <taxon>Lecanoromycetes</taxon>
        <taxon>OSLEUM clade</taxon>
        <taxon>Lecanoromycetidae</taxon>
        <taxon>Caliciales</taxon>
        <taxon>Physciaceae</taxon>
        <taxon>Heterodermia</taxon>
    </lineage>
</organism>
<feature type="transmembrane region" description="Helical" evidence="6">
    <location>
        <begin position="101"/>
        <end position="119"/>
    </location>
</feature>
<dbReference type="EMBL" id="CAJPDS010000017">
    <property type="protein sequence ID" value="CAF9916240.1"/>
    <property type="molecule type" value="Genomic_DNA"/>
</dbReference>
<keyword evidence="2 6" id="KW-0812">Transmembrane</keyword>
<evidence type="ECO:0000313" key="8">
    <source>
        <dbReference type="EMBL" id="CAF9916240.1"/>
    </source>
</evidence>
<evidence type="ECO:0000256" key="4">
    <source>
        <dbReference type="ARBA" id="ARBA00023136"/>
    </source>
</evidence>
<feature type="domain" description="Rhodopsin" evidence="7">
    <location>
        <begin position="35"/>
        <end position="269"/>
    </location>
</feature>
<name>A0A8H3ID04_9LECA</name>
<feature type="transmembrane region" description="Helical" evidence="6">
    <location>
        <begin position="209"/>
        <end position="230"/>
    </location>
</feature>
<feature type="transmembrane region" description="Helical" evidence="6">
    <location>
        <begin position="20"/>
        <end position="39"/>
    </location>
</feature>
<dbReference type="InterPro" id="IPR052337">
    <property type="entry name" value="SAT4-like"/>
</dbReference>
<dbReference type="Proteomes" id="UP000664521">
    <property type="component" value="Unassembled WGS sequence"/>
</dbReference>
<comment type="subcellular location">
    <subcellularLocation>
        <location evidence="1">Membrane</location>
        <topology evidence="1">Multi-pass membrane protein</topology>
    </subcellularLocation>
</comment>
<evidence type="ECO:0000256" key="6">
    <source>
        <dbReference type="SAM" id="Phobius"/>
    </source>
</evidence>
<sequence>MDTSGLSTDAEANHDASIQATAAVFCFLSIVTTALRVYSRKKKGVPLAADDYLIFLSLTLAISESVLYAYGAKHYGLGRHLLGLNKQQLVDYAKVYYVSGYIQPTCVASAKMAILILYYKVFATKKFRTWVWIIGTIVVLWWIGVVLAEALICIPVAYNWNKSIKGHCGSSEWNRNLNPLPWILTDAAILVMPIPMIRKLQLPRIQRLGLIGLFLLGGIATLSSIIRYIIVFRISKDITWTIADATIWNIIEAHTAVMSGCLVVLRPVVIRLLPGSDFFDKLRSKTSRSRYKEKKSSSKNQGDLERLQVPAPAISTVRHPTTIDLERGEEVTDYTNIYNGKKHSRVFS</sequence>
<dbReference type="PANTHER" id="PTHR33048">
    <property type="entry name" value="PTH11-LIKE INTEGRAL MEMBRANE PROTEIN (AFU_ORTHOLOGUE AFUA_5G11245)"/>
    <property type="match status" value="1"/>
</dbReference>
<keyword evidence="3 6" id="KW-1133">Transmembrane helix</keyword>
<evidence type="ECO:0000259" key="7">
    <source>
        <dbReference type="Pfam" id="PF20684"/>
    </source>
</evidence>
<evidence type="ECO:0000256" key="2">
    <source>
        <dbReference type="ARBA" id="ARBA00022692"/>
    </source>
</evidence>
<proteinExistence type="inferred from homology"/>
<dbReference type="Pfam" id="PF20684">
    <property type="entry name" value="Fung_rhodopsin"/>
    <property type="match status" value="1"/>
</dbReference>
<feature type="transmembrane region" description="Helical" evidence="6">
    <location>
        <begin position="131"/>
        <end position="160"/>
    </location>
</feature>
<dbReference type="AlphaFoldDB" id="A0A8H3ID04"/>
<accession>A0A8H3ID04</accession>
<evidence type="ECO:0000256" key="3">
    <source>
        <dbReference type="ARBA" id="ARBA00022989"/>
    </source>
</evidence>
<evidence type="ECO:0000313" key="9">
    <source>
        <dbReference type="Proteomes" id="UP000664521"/>
    </source>
</evidence>
<keyword evidence="9" id="KW-1185">Reference proteome</keyword>
<feature type="transmembrane region" description="Helical" evidence="6">
    <location>
        <begin position="51"/>
        <end position="71"/>
    </location>
</feature>
<protein>
    <recommendedName>
        <fullName evidence="7">Rhodopsin domain-containing protein</fullName>
    </recommendedName>
</protein>
<dbReference type="GO" id="GO:0016020">
    <property type="term" value="C:membrane"/>
    <property type="evidence" value="ECO:0007669"/>
    <property type="project" value="UniProtKB-SubCell"/>
</dbReference>
<comment type="caution">
    <text evidence="8">The sequence shown here is derived from an EMBL/GenBank/DDBJ whole genome shotgun (WGS) entry which is preliminary data.</text>
</comment>
<dbReference type="OrthoDB" id="10017208at2759"/>
<evidence type="ECO:0000256" key="1">
    <source>
        <dbReference type="ARBA" id="ARBA00004141"/>
    </source>
</evidence>
<dbReference type="InterPro" id="IPR049326">
    <property type="entry name" value="Rhodopsin_dom_fungi"/>
</dbReference>
<dbReference type="PANTHER" id="PTHR33048:SF47">
    <property type="entry name" value="INTEGRAL MEMBRANE PROTEIN-RELATED"/>
    <property type="match status" value="1"/>
</dbReference>
<keyword evidence="4 6" id="KW-0472">Membrane</keyword>
<gene>
    <name evidence="8" type="ORF">HETSPECPRED_002802</name>
</gene>
<comment type="similarity">
    <text evidence="5">Belongs to the SAT4 family.</text>
</comment>
<reference evidence="8" key="1">
    <citation type="submission" date="2021-03" db="EMBL/GenBank/DDBJ databases">
        <authorList>
            <person name="Tagirdzhanova G."/>
        </authorList>
    </citation>
    <scope>NUCLEOTIDE SEQUENCE</scope>
</reference>
<evidence type="ECO:0000256" key="5">
    <source>
        <dbReference type="ARBA" id="ARBA00038359"/>
    </source>
</evidence>